<dbReference type="SMART" id="SM01091">
    <property type="entry name" value="CorC_HlyC"/>
    <property type="match status" value="1"/>
</dbReference>
<evidence type="ECO:0000313" key="12">
    <source>
        <dbReference type="EMBL" id="APF18325.1"/>
    </source>
</evidence>
<dbReference type="Proteomes" id="UP000183868">
    <property type="component" value="Chromosome"/>
</dbReference>
<dbReference type="CDD" id="cd04590">
    <property type="entry name" value="CBS_pair_CorC_HlyC_assoc"/>
    <property type="match status" value="1"/>
</dbReference>
<dbReference type="HOGENOM" id="CLU_015237_4_1_0"/>
<evidence type="ECO:0000313" key="13">
    <source>
        <dbReference type="EMBL" id="EHO42338.1"/>
    </source>
</evidence>
<dbReference type="EMBL" id="CM001402">
    <property type="protein sequence ID" value="EHO42338.1"/>
    <property type="molecule type" value="Genomic_DNA"/>
</dbReference>
<dbReference type="SUPFAM" id="SSF54631">
    <property type="entry name" value="CBS-domain pair"/>
    <property type="match status" value="1"/>
</dbReference>
<feature type="domain" description="CBS" evidence="10">
    <location>
        <begin position="263"/>
        <end position="319"/>
    </location>
</feature>
<dbReference type="Gene3D" id="3.10.580.10">
    <property type="entry name" value="CBS-domain"/>
    <property type="match status" value="1"/>
</dbReference>
<feature type="domain" description="CNNM transmembrane" evidence="11">
    <location>
        <begin position="1"/>
        <end position="187"/>
    </location>
</feature>
<dbReference type="Pfam" id="PF03471">
    <property type="entry name" value="CorC_HlyC"/>
    <property type="match status" value="1"/>
</dbReference>
<dbReference type="Pfam" id="PF01595">
    <property type="entry name" value="CNNM"/>
    <property type="match status" value="1"/>
</dbReference>
<keyword evidence="5 7" id="KW-0129">CBS domain</keyword>
<evidence type="ECO:0000256" key="8">
    <source>
        <dbReference type="PROSITE-ProRule" id="PRU01193"/>
    </source>
</evidence>
<dbReference type="InterPro" id="IPR000644">
    <property type="entry name" value="CBS_dom"/>
</dbReference>
<dbReference type="RefSeq" id="WP_006929633.1">
    <property type="nucleotide sequence ID" value="NZ_CM001402.1"/>
</dbReference>
<dbReference type="InterPro" id="IPR044751">
    <property type="entry name" value="Ion_transp-like_CBS"/>
</dbReference>
<reference evidence="13 14" key="1">
    <citation type="submission" date="2011-09" db="EMBL/GenBank/DDBJ databases">
        <title>The permanent draft genome of Caldithrix abyssi DSM 13497.</title>
        <authorList>
            <consortium name="US DOE Joint Genome Institute (JGI-PGF)"/>
            <person name="Lucas S."/>
            <person name="Han J."/>
            <person name="Lapidus A."/>
            <person name="Bruce D."/>
            <person name="Goodwin L."/>
            <person name="Pitluck S."/>
            <person name="Peters L."/>
            <person name="Kyrpides N."/>
            <person name="Mavromatis K."/>
            <person name="Ivanova N."/>
            <person name="Mikhailova N."/>
            <person name="Chertkov O."/>
            <person name="Detter J.C."/>
            <person name="Tapia R."/>
            <person name="Han C."/>
            <person name="Land M."/>
            <person name="Hauser L."/>
            <person name="Markowitz V."/>
            <person name="Cheng J.-F."/>
            <person name="Hugenholtz P."/>
            <person name="Woyke T."/>
            <person name="Wu D."/>
            <person name="Spring S."/>
            <person name="Brambilla E."/>
            <person name="Klenk H.-P."/>
            <person name="Eisen J.A."/>
        </authorList>
    </citation>
    <scope>NUCLEOTIDE SEQUENCE [LARGE SCALE GENOMIC DNA]</scope>
    <source>
        <strain evidence="13 14">DSM 13497</strain>
    </source>
</reference>
<dbReference type="InParanoid" id="H1XQR5"/>
<evidence type="ECO:0000256" key="4">
    <source>
        <dbReference type="ARBA" id="ARBA00022989"/>
    </source>
</evidence>
<keyword evidence="4 8" id="KW-1133">Transmembrane helix</keyword>
<feature type="transmembrane region" description="Helical" evidence="9">
    <location>
        <begin position="128"/>
        <end position="152"/>
    </location>
</feature>
<keyword evidence="14" id="KW-1185">Reference proteome</keyword>
<dbReference type="PANTHER" id="PTHR22777">
    <property type="entry name" value="HEMOLYSIN-RELATED"/>
    <property type="match status" value="1"/>
</dbReference>
<evidence type="ECO:0000313" key="14">
    <source>
        <dbReference type="Proteomes" id="UP000004671"/>
    </source>
</evidence>
<evidence type="ECO:0000256" key="3">
    <source>
        <dbReference type="ARBA" id="ARBA00022737"/>
    </source>
</evidence>
<evidence type="ECO:0000259" key="11">
    <source>
        <dbReference type="PROSITE" id="PS51846"/>
    </source>
</evidence>
<dbReference type="InterPro" id="IPR046342">
    <property type="entry name" value="CBS_dom_sf"/>
</dbReference>
<evidence type="ECO:0000256" key="1">
    <source>
        <dbReference type="ARBA" id="ARBA00004141"/>
    </source>
</evidence>
<dbReference type="SUPFAM" id="SSF56176">
    <property type="entry name" value="FAD-binding/transporter-associated domain-like"/>
    <property type="match status" value="1"/>
</dbReference>
<dbReference type="GO" id="GO:0050660">
    <property type="term" value="F:flavin adenine dinucleotide binding"/>
    <property type="evidence" value="ECO:0007669"/>
    <property type="project" value="InterPro"/>
</dbReference>
<dbReference type="GO" id="GO:0005886">
    <property type="term" value="C:plasma membrane"/>
    <property type="evidence" value="ECO:0007669"/>
    <property type="project" value="TreeGrafter"/>
</dbReference>
<dbReference type="Pfam" id="PF00571">
    <property type="entry name" value="CBS"/>
    <property type="match status" value="2"/>
</dbReference>
<keyword evidence="6 8" id="KW-0472">Membrane</keyword>
<sequence precursor="true">MDQQVINLTLVILGLALSFVFAGAEAAYTVFNKLRLEIWKKQKVKLIKPLTYFQHKPEDFFSTILFGNNIANILTTTFATVLLVKFVDEGSAWLLITAGILIFGEIIPKSLFRSLVNQVIRPVSVIIYLFYWIFKPVIKFLNFLVDIFLTLFRIRHETTRDFYSKDELKLLLKEGYGDSRKKRPEMDYIDNILHFGHIRVKEAMTPRTEMVAAPDSISIEELKDLFIKHNVMHIPIYEDDLDNVIGIVFLWEFFNGAQNIKDILTPLEMVPENLSCARLMQEFKAKNISVALVVDEYGGTAGLVTMDDLIDVMFGDFPEMFEETPKIKRLNRHTWVLDGNFPLDDLSELTGIEFPQGNFETIAGLVLEKLGHIPQKEETAVFEDFRVVITKANRRKIEEVKLIKNLK</sequence>
<dbReference type="InterPro" id="IPR036318">
    <property type="entry name" value="FAD-bd_PCMH-like_sf"/>
</dbReference>
<dbReference type="eggNOG" id="COG1253">
    <property type="taxonomic scope" value="Bacteria"/>
</dbReference>
<evidence type="ECO:0000256" key="5">
    <source>
        <dbReference type="ARBA" id="ARBA00023122"/>
    </source>
</evidence>
<evidence type="ECO:0000256" key="6">
    <source>
        <dbReference type="ARBA" id="ARBA00023136"/>
    </source>
</evidence>
<feature type="transmembrane region" description="Helical" evidence="9">
    <location>
        <begin position="91"/>
        <end position="108"/>
    </location>
</feature>
<keyword evidence="2 8" id="KW-0812">Transmembrane</keyword>
<dbReference type="Gene3D" id="3.30.465.10">
    <property type="match status" value="1"/>
</dbReference>
<dbReference type="EMBL" id="CP018099">
    <property type="protein sequence ID" value="APF18325.1"/>
    <property type="molecule type" value="Genomic_DNA"/>
</dbReference>
<reference evidence="12 15" key="2">
    <citation type="submission" date="2016-11" db="EMBL/GenBank/DDBJ databases">
        <title>Genomic analysis of Caldithrix abyssi and proposal of a novel bacterial phylum Caldithrichaeota.</title>
        <authorList>
            <person name="Kublanov I."/>
            <person name="Sigalova O."/>
            <person name="Gavrilov S."/>
            <person name="Lebedinsky A."/>
            <person name="Ivanova N."/>
            <person name="Daum C."/>
            <person name="Reddy T."/>
            <person name="Klenk H.P."/>
            <person name="Goker M."/>
            <person name="Reva O."/>
            <person name="Miroshnichenko M."/>
            <person name="Kyprides N."/>
            <person name="Woyke T."/>
            <person name="Gelfand M."/>
        </authorList>
    </citation>
    <scope>NUCLEOTIDE SEQUENCE [LARGE SCALE GENOMIC DNA]</scope>
    <source>
        <strain evidence="12 15">LF13</strain>
    </source>
</reference>
<dbReference type="STRING" id="880073.Cabys_1576"/>
<dbReference type="PANTHER" id="PTHR22777:SF17">
    <property type="entry name" value="UPF0053 PROTEIN SLL0260"/>
    <property type="match status" value="1"/>
</dbReference>
<dbReference type="AlphaFoldDB" id="H1XQR5"/>
<feature type="transmembrane region" description="Helical" evidence="9">
    <location>
        <begin position="60"/>
        <end position="84"/>
    </location>
</feature>
<gene>
    <name evidence="12" type="ORF">Cabys_1576</name>
    <name evidence="13" type="ORF">Calab_2730</name>
</gene>
<dbReference type="PROSITE" id="PS51371">
    <property type="entry name" value="CBS"/>
    <property type="match status" value="1"/>
</dbReference>
<dbReference type="PROSITE" id="PS51846">
    <property type="entry name" value="CNNM"/>
    <property type="match status" value="1"/>
</dbReference>
<evidence type="ECO:0000256" key="9">
    <source>
        <dbReference type="SAM" id="Phobius"/>
    </source>
</evidence>
<dbReference type="InterPro" id="IPR005170">
    <property type="entry name" value="Transptr-assoc_dom"/>
</dbReference>
<name>H1XQR5_CALAY</name>
<protein>
    <submittedName>
        <fullName evidence="12">Hemolysin, contains CBS domains</fullName>
    </submittedName>
</protein>
<evidence type="ECO:0000256" key="2">
    <source>
        <dbReference type="ARBA" id="ARBA00022692"/>
    </source>
</evidence>
<dbReference type="OrthoDB" id="9798188at2"/>
<accession>H1XQR5</accession>
<comment type="subcellular location">
    <subcellularLocation>
        <location evidence="1">Membrane</location>
        <topology evidence="1">Multi-pass membrane protein</topology>
    </subcellularLocation>
</comment>
<dbReference type="KEGG" id="caby:Cabys_1576"/>
<dbReference type="Proteomes" id="UP000004671">
    <property type="component" value="Chromosome"/>
</dbReference>
<dbReference type="InterPro" id="IPR002550">
    <property type="entry name" value="CNNM"/>
</dbReference>
<proteinExistence type="predicted"/>
<keyword evidence="3" id="KW-0677">Repeat</keyword>
<evidence type="ECO:0000313" key="15">
    <source>
        <dbReference type="Proteomes" id="UP000183868"/>
    </source>
</evidence>
<dbReference type="InterPro" id="IPR016169">
    <property type="entry name" value="FAD-bd_PCMH_sub2"/>
</dbReference>
<organism evidence="13 14">
    <name type="scientific">Caldithrix abyssi DSM 13497</name>
    <dbReference type="NCBI Taxonomy" id="880073"/>
    <lineage>
        <taxon>Bacteria</taxon>
        <taxon>Pseudomonadati</taxon>
        <taxon>Calditrichota</taxon>
        <taxon>Calditrichia</taxon>
        <taxon>Calditrichales</taxon>
        <taxon>Calditrichaceae</taxon>
        <taxon>Caldithrix</taxon>
    </lineage>
</organism>
<dbReference type="PaxDb" id="880073-Calab_2730"/>
<evidence type="ECO:0000259" key="10">
    <source>
        <dbReference type="PROSITE" id="PS51371"/>
    </source>
</evidence>
<evidence type="ECO:0000256" key="7">
    <source>
        <dbReference type="PROSITE-ProRule" id="PRU00703"/>
    </source>
</evidence>